<dbReference type="STRING" id="105231.A0A1Y1HZZ5"/>
<dbReference type="InterPro" id="IPR014729">
    <property type="entry name" value="Rossmann-like_a/b/a_fold"/>
</dbReference>
<evidence type="ECO:0000256" key="2">
    <source>
        <dbReference type="ARBA" id="ARBA00022598"/>
    </source>
</evidence>
<dbReference type="GO" id="GO:0005739">
    <property type="term" value="C:mitochondrion"/>
    <property type="evidence" value="ECO:0000318"/>
    <property type="project" value="GO_Central"/>
</dbReference>
<dbReference type="InterPro" id="IPR024088">
    <property type="entry name" value="Tyr-tRNA-ligase_bac-type"/>
</dbReference>
<dbReference type="PROSITE" id="PS00178">
    <property type="entry name" value="AA_TRNA_LIGASE_I"/>
    <property type="match status" value="1"/>
</dbReference>
<dbReference type="FunFam" id="3.10.290.10:FF:000014">
    <property type="entry name" value="Tyrosine--tRNA ligase"/>
    <property type="match status" value="1"/>
</dbReference>
<dbReference type="InterPro" id="IPR024107">
    <property type="entry name" value="Tyr-tRNA-ligase_bac_1"/>
</dbReference>
<dbReference type="GO" id="GO:0048608">
    <property type="term" value="P:reproductive structure development"/>
    <property type="evidence" value="ECO:0007669"/>
    <property type="project" value="UniProtKB-ARBA"/>
</dbReference>
<keyword evidence="4 11" id="KW-0067">ATP-binding</keyword>
<dbReference type="InterPro" id="IPR002305">
    <property type="entry name" value="aa-tRNA-synth_Ic"/>
</dbReference>
<keyword evidence="7 11" id="KW-0030">Aminoacyl-tRNA synthetase</keyword>
<dbReference type="GO" id="GO:0003723">
    <property type="term" value="F:RNA binding"/>
    <property type="evidence" value="ECO:0007669"/>
    <property type="project" value="UniProtKB-KW"/>
</dbReference>
<evidence type="ECO:0000256" key="7">
    <source>
        <dbReference type="ARBA" id="ARBA00023146"/>
    </source>
</evidence>
<gene>
    <name evidence="13" type="ORF">KFL_001810140</name>
</gene>
<dbReference type="PANTHER" id="PTHR11766:SF0">
    <property type="entry name" value="TYROSINE--TRNA LIGASE, MITOCHONDRIAL"/>
    <property type="match status" value="1"/>
</dbReference>
<evidence type="ECO:0000313" key="13">
    <source>
        <dbReference type="EMBL" id="GAQ84234.1"/>
    </source>
</evidence>
<sequence>MERTYGIFANTPAARELTVEPWRQFEGGRGSHHKSLCTTFFNGLPVLSTEHRQKILLSAVALRASFQPSLCLNHFETPSAPIGCTESPTRTRSSPLLSSFECAPSRPLSSSPRARFWSSFRSFSVAQEAAPSVSAAGAETPAAGNIVDVLRERDLVDAITNETALREAAASSSLKVYLGFDPTAESLHIGHLLGIVILAWFQKCGHTPVAVLGGATARVGDPSGKSIERPVMSNETIERNLAGLEGTLRKLLRFEEGPQPLVVNNYDWHSQFSFLDFLRDVGRHARVGVMIKKDSVQTRLASEEGMSFTEFCYQLLQGYDFVHLFKEHGVTLQLGGSDQWGNITAGTDLVRKMLKKEGAMGLTFPLLLQSDGRKFGKSEGGAVWLSEKLLSPYKFYQYLFAVPDADVVTFLKRLTFLDVREIAEIEAGMRRPGYQPNTAQRRLAEEVTRFVHGDEGLAQALAATQGLAPGAATKLDISALEAIAADIPSVSLPIDKVEGQVIVDVFVAAGLFPSKGAVRRQIKNGGAYLNNEKVEDEGLSVTAKDVLDGRMLLLASGKKNKLLVKIES</sequence>
<keyword evidence="2 11" id="KW-0436">Ligase</keyword>
<dbReference type="SUPFAM" id="SSF55174">
    <property type="entry name" value="Alpha-L RNA-binding motif"/>
    <property type="match status" value="1"/>
</dbReference>
<reference evidence="13 14" key="1">
    <citation type="journal article" date="2014" name="Nat. Commun.">
        <title>Klebsormidium flaccidum genome reveals primary factors for plant terrestrial adaptation.</title>
        <authorList>
            <person name="Hori K."/>
            <person name="Maruyama F."/>
            <person name="Fujisawa T."/>
            <person name="Togashi T."/>
            <person name="Yamamoto N."/>
            <person name="Seo M."/>
            <person name="Sato S."/>
            <person name="Yamada T."/>
            <person name="Mori H."/>
            <person name="Tajima N."/>
            <person name="Moriyama T."/>
            <person name="Ikeuchi M."/>
            <person name="Watanabe M."/>
            <person name="Wada H."/>
            <person name="Kobayashi K."/>
            <person name="Saito M."/>
            <person name="Masuda T."/>
            <person name="Sasaki-Sekimoto Y."/>
            <person name="Mashiguchi K."/>
            <person name="Awai K."/>
            <person name="Shimojima M."/>
            <person name="Masuda S."/>
            <person name="Iwai M."/>
            <person name="Nobusawa T."/>
            <person name="Narise T."/>
            <person name="Kondo S."/>
            <person name="Saito H."/>
            <person name="Sato R."/>
            <person name="Murakawa M."/>
            <person name="Ihara Y."/>
            <person name="Oshima-Yamada Y."/>
            <person name="Ohtaka K."/>
            <person name="Satoh M."/>
            <person name="Sonobe K."/>
            <person name="Ishii M."/>
            <person name="Ohtani R."/>
            <person name="Kanamori-Sato M."/>
            <person name="Honoki R."/>
            <person name="Miyazaki D."/>
            <person name="Mochizuki H."/>
            <person name="Umetsu J."/>
            <person name="Higashi K."/>
            <person name="Shibata D."/>
            <person name="Kamiya Y."/>
            <person name="Sato N."/>
            <person name="Nakamura Y."/>
            <person name="Tabata S."/>
            <person name="Ida S."/>
            <person name="Kurokawa K."/>
            <person name="Ohta H."/>
        </authorList>
    </citation>
    <scope>NUCLEOTIDE SEQUENCE [LARGE SCALE GENOMIC DNA]</scope>
    <source>
        <strain evidence="13 14">NIES-2285</strain>
    </source>
</reference>
<dbReference type="GO" id="GO:0006437">
    <property type="term" value="P:tyrosyl-tRNA aminoacylation"/>
    <property type="evidence" value="ECO:0007669"/>
    <property type="project" value="InterPro"/>
</dbReference>
<dbReference type="Gene3D" id="1.10.240.10">
    <property type="entry name" value="Tyrosyl-Transfer RNA Synthetase"/>
    <property type="match status" value="1"/>
</dbReference>
<keyword evidence="3 11" id="KW-0547">Nucleotide-binding</keyword>
<dbReference type="AlphaFoldDB" id="A0A1Y1HZZ5"/>
<dbReference type="PANTHER" id="PTHR11766">
    <property type="entry name" value="TYROSYL-TRNA SYNTHETASE"/>
    <property type="match status" value="1"/>
</dbReference>
<dbReference type="GO" id="GO:0009791">
    <property type="term" value="P:post-embryonic development"/>
    <property type="evidence" value="ECO:0007669"/>
    <property type="project" value="UniProtKB-ARBA"/>
</dbReference>
<evidence type="ECO:0000259" key="12">
    <source>
        <dbReference type="Pfam" id="PF22421"/>
    </source>
</evidence>
<evidence type="ECO:0000256" key="9">
    <source>
        <dbReference type="ARBA" id="ARBA00048248"/>
    </source>
</evidence>
<evidence type="ECO:0000256" key="8">
    <source>
        <dbReference type="ARBA" id="ARBA00033323"/>
    </source>
</evidence>
<dbReference type="Pfam" id="PF00579">
    <property type="entry name" value="tRNA-synt_1b"/>
    <property type="match status" value="1"/>
</dbReference>
<dbReference type="PROSITE" id="PS50889">
    <property type="entry name" value="S4"/>
    <property type="match status" value="1"/>
</dbReference>
<dbReference type="Pfam" id="PF22421">
    <property type="entry name" value="SYY_C-terminal"/>
    <property type="match status" value="1"/>
</dbReference>
<comment type="catalytic activity">
    <reaction evidence="9 11">
        <text>tRNA(Tyr) + L-tyrosine + ATP = L-tyrosyl-tRNA(Tyr) + AMP + diphosphate + H(+)</text>
        <dbReference type="Rhea" id="RHEA:10220"/>
        <dbReference type="Rhea" id="RHEA-COMP:9706"/>
        <dbReference type="Rhea" id="RHEA-COMP:9707"/>
        <dbReference type="ChEBI" id="CHEBI:15378"/>
        <dbReference type="ChEBI" id="CHEBI:30616"/>
        <dbReference type="ChEBI" id="CHEBI:33019"/>
        <dbReference type="ChEBI" id="CHEBI:58315"/>
        <dbReference type="ChEBI" id="CHEBI:78442"/>
        <dbReference type="ChEBI" id="CHEBI:78536"/>
        <dbReference type="ChEBI" id="CHEBI:456215"/>
        <dbReference type="EC" id="6.1.1.1"/>
    </reaction>
</comment>
<evidence type="ECO:0000256" key="1">
    <source>
        <dbReference type="ARBA" id="ARBA00013160"/>
    </source>
</evidence>
<dbReference type="InterPro" id="IPR002307">
    <property type="entry name" value="Tyr-tRNA-ligase"/>
</dbReference>
<dbReference type="EC" id="6.1.1.1" evidence="1 11"/>
<feature type="domain" description="Tyrosine--tRNA ligase SYY-like C-terminal" evidence="12">
    <location>
        <begin position="481"/>
        <end position="563"/>
    </location>
</feature>
<evidence type="ECO:0000256" key="11">
    <source>
        <dbReference type="RuleBase" id="RU361234"/>
    </source>
</evidence>
<evidence type="ECO:0000313" key="14">
    <source>
        <dbReference type="Proteomes" id="UP000054558"/>
    </source>
</evidence>
<dbReference type="OMA" id="YMMAKDS"/>
<keyword evidence="6 11" id="KW-0648">Protein biosynthesis</keyword>
<dbReference type="InterPro" id="IPR054608">
    <property type="entry name" value="SYY-like_C"/>
</dbReference>
<dbReference type="HAMAP" id="MF_02006">
    <property type="entry name" value="Tyr_tRNA_synth_type1"/>
    <property type="match status" value="1"/>
</dbReference>
<keyword evidence="5 10" id="KW-0694">RNA-binding</keyword>
<dbReference type="GO" id="GO:0005829">
    <property type="term" value="C:cytosol"/>
    <property type="evidence" value="ECO:0000318"/>
    <property type="project" value="GO_Central"/>
</dbReference>
<dbReference type="OrthoDB" id="337870at2759"/>
<dbReference type="PRINTS" id="PR01040">
    <property type="entry name" value="TRNASYNTHTYR"/>
</dbReference>
<evidence type="ECO:0000256" key="10">
    <source>
        <dbReference type="PROSITE-ProRule" id="PRU00182"/>
    </source>
</evidence>
<evidence type="ECO:0000256" key="3">
    <source>
        <dbReference type="ARBA" id="ARBA00022741"/>
    </source>
</evidence>
<dbReference type="NCBIfam" id="TIGR00234">
    <property type="entry name" value="tyrS"/>
    <property type="match status" value="1"/>
</dbReference>
<dbReference type="InterPro" id="IPR001412">
    <property type="entry name" value="aa-tRNA-synth_I_CS"/>
</dbReference>
<proteinExistence type="inferred from homology"/>
<dbReference type="Proteomes" id="UP000054558">
    <property type="component" value="Unassembled WGS sequence"/>
</dbReference>
<evidence type="ECO:0000256" key="6">
    <source>
        <dbReference type="ARBA" id="ARBA00022917"/>
    </source>
</evidence>
<dbReference type="EMBL" id="DF237130">
    <property type="protein sequence ID" value="GAQ84234.1"/>
    <property type="molecule type" value="Genomic_DNA"/>
</dbReference>
<dbReference type="GO" id="GO:0005524">
    <property type="term" value="F:ATP binding"/>
    <property type="evidence" value="ECO:0007669"/>
    <property type="project" value="UniProtKB-KW"/>
</dbReference>
<dbReference type="Gene3D" id="3.10.290.10">
    <property type="entry name" value="RNA-binding S4 domain"/>
    <property type="match status" value="1"/>
</dbReference>
<dbReference type="Gene3D" id="3.40.50.620">
    <property type="entry name" value="HUPs"/>
    <property type="match status" value="1"/>
</dbReference>
<dbReference type="SUPFAM" id="SSF52374">
    <property type="entry name" value="Nucleotidylyl transferase"/>
    <property type="match status" value="1"/>
</dbReference>
<organism evidence="13 14">
    <name type="scientific">Klebsormidium nitens</name>
    <name type="common">Green alga</name>
    <name type="synonym">Ulothrix nitens</name>
    <dbReference type="NCBI Taxonomy" id="105231"/>
    <lineage>
        <taxon>Eukaryota</taxon>
        <taxon>Viridiplantae</taxon>
        <taxon>Streptophyta</taxon>
        <taxon>Klebsormidiophyceae</taxon>
        <taxon>Klebsormidiales</taxon>
        <taxon>Klebsormidiaceae</taxon>
        <taxon>Klebsormidium</taxon>
    </lineage>
</organism>
<comment type="similarity">
    <text evidence="11">Belongs to the class-I aminoacyl-tRNA synthetase family.</text>
</comment>
<keyword evidence="14" id="KW-1185">Reference proteome</keyword>
<name>A0A1Y1HZZ5_KLENI</name>
<accession>A0A1Y1HZZ5</accession>
<dbReference type="GO" id="GO:0004831">
    <property type="term" value="F:tyrosine-tRNA ligase activity"/>
    <property type="evidence" value="ECO:0000318"/>
    <property type="project" value="GO_Central"/>
</dbReference>
<protein>
    <recommendedName>
        <fullName evidence="1 11">Tyrosine--tRNA ligase</fullName>
        <ecNumber evidence="1 11">6.1.1.1</ecNumber>
    </recommendedName>
    <alternativeName>
        <fullName evidence="8 11">Tyrosyl-tRNA synthetase</fullName>
    </alternativeName>
</protein>
<dbReference type="FunFam" id="1.10.240.10:FF:000001">
    <property type="entry name" value="Tyrosine--tRNA ligase"/>
    <property type="match status" value="1"/>
</dbReference>
<dbReference type="InterPro" id="IPR036986">
    <property type="entry name" value="S4_RNA-bd_sf"/>
</dbReference>
<dbReference type="CDD" id="cd00805">
    <property type="entry name" value="TyrRS_core"/>
    <property type="match status" value="1"/>
</dbReference>
<dbReference type="GO" id="GO:0043039">
    <property type="term" value="P:tRNA aminoacylation"/>
    <property type="evidence" value="ECO:0000318"/>
    <property type="project" value="GO_Central"/>
</dbReference>
<evidence type="ECO:0000256" key="4">
    <source>
        <dbReference type="ARBA" id="ARBA00022840"/>
    </source>
</evidence>
<evidence type="ECO:0000256" key="5">
    <source>
        <dbReference type="ARBA" id="ARBA00022884"/>
    </source>
</evidence>